<dbReference type="NCBIfam" id="TIGR00231">
    <property type="entry name" value="small_GTP"/>
    <property type="match status" value="1"/>
</dbReference>
<evidence type="ECO:0000256" key="2">
    <source>
        <dbReference type="ARBA" id="ARBA00022741"/>
    </source>
</evidence>
<protein>
    <recommendedName>
        <fullName evidence="4">Ras-related protein Rab-24</fullName>
    </recommendedName>
</protein>
<proteinExistence type="inferred from homology"/>
<dbReference type="InterPro" id="IPR005225">
    <property type="entry name" value="Small_GTP-bd"/>
</dbReference>
<name>A0A1B6D225_9HEMI</name>
<evidence type="ECO:0000313" key="3">
    <source>
        <dbReference type="EMBL" id="JAS19730.1"/>
    </source>
</evidence>
<reference evidence="3" key="1">
    <citation type="submission" date="2015-12" db="EMBL/GenBank/DDBJ databases">
        <title>De novo transcriptome assembly of four potential Pierce s Disease insect vectors from Arizona vineyards.</title>
        <authorList>
            <person name="Tassone E.E."/>
        </authorList>
    </citation>
    <scope>NUCLEOTIDE SEQUENCE</scope>
</reference>
<dbReference type="PROSITE" id="PS51421">
    <property type="entry name" value="RAS"/>
    <property type="match status" value="1"/>
</dbReference>
<dbReference type="SUPFAM" id="SSF52540">
    <property type="entry name" value="P-loop containing nucleoside triphosphate hydrolases"/>
    <property type="match status" value="1"/>
</dbReference>
<dbReference type="PANTHER" id="PTHR47978">
    <property type="match status" value="1"/>
</dbReference>
<dbReference type="SMART" id="SM00175">
    <property type="entry name" value="RAB"/>
    <property type="match status" value="1"/>
</dbReference>
<dbReference type="SMART" id="SM00174">
    <property type="entry name" value="RHO"/>
    <property type="match status" value="1"/>
</dbReference>
<sequence length="211" mass="24344">MVEETDAKLILLGSSGVGKTCIMKKLIFDSFQDNSTKATIGALFTAKEFVSKFGNKVILKIWDTSGEEKYSAMTRIFYRNSKVAIVCYNICEYATWEKMKHWIRELRENEGEECKVYLCGTKKDLFDEGLKKREVDYKMALEYANGIQSRLFEVSSKTGENIDKLFQVIVDDYVLNQNGAMVNQHSLQKDKTLKLHEDLPTKPSWWSCLRC</sequence>
<gene>
    <name evidence="3" type="ORF">g.24892</name>
</gene>
<evidence type="ECO:0000256" key="1">
    <source>
        <dbReference type="ARBA" id="ARBA00006270"/>
    </source>
</evidence>
<dbReference type="SMART" id="SM00173">
    <property type="entry name" value="RAS"/>
    <property type="match status" value="1"/>
</dbReference>
<dbReference type="GO" id="GO:0003924">
    <property type="term" value="F:GTPase activity"/>
    <property type="evidence" value="ECO:0007669"/>
    <property type="project" value="InterPro"/>
</dbReference>
<evidence type="ECO:0008006" key="4">
    <source>
        <dbReference type="Google" id="ProtNLM"/>
    </source>
</evidence>
<comment type="similarity">
    <text evidence="1">Belongs to the small GTPase superfamily. Rab family.</text>
</comment>
<dbReference type="InterPro" id="IPR027417">
    <property type="entry name" value="P-loop_NTPase"/>
</dbReference>
<dbReference type="SMART" id="SM00176">
    <property type="entry name" value="RAN"/>
    <property type="match status" value="1"/>
</dbReference>
<dbReference type="PRINTS" id="PR00449">
    <property type="entry name" value="RASTRNSFRMNG"/>
</dbReference>
<dbReference type="InterPro" id="IPR001806">
    <property type="entry name" value="Small_GTPase"/>
</dbReference>
<dbReference type="AlphaFoldDB" id="A0A1B6D225"/>
<dbReference type="FunFam" id="3.40.50.300:FF:001204">
    <property type="entry name" value="Small GTP-binding protein, putative"/>
    <property type="match status" value="1"/>
</dbReference>
<dbReference type="Pfam" id="PF00071">
    <property type="entry name" value="Ras"/>
    <property type="match status" value="1"/>
</dbReference>
<dbReference type="GO" id="GO:0005525">
    <property type="term" value="F:GTP binding"/>
    <property type="evidence" value="ECO:0007669"/>
    <property type="project" value="InterPro"/>
</dbReference>
<accession>A0A1B6D225</accession>
<dbReference type="PROSITE" id="PS51419">
    <property type="entry name" value="RAB"/>
    <property type="match status" value="1"/>
</dbReference>
<dbReference type="Gene3D" id="3.40.50.300">
    <property type="entry name" value="P-loop containing nucleotide triphosphate hydrolases"/>
    <property type="match status" value="1"/>
</dbReference>
<organism evidence="3">
    <name type="scientific">Clastoptera arizonana</name>
    <name type="common">Arizona spittle bug</name>
    <dbReference type="NCBI Taxonomy" id="38151"/>
    <lineage>
        <taxon>Eukaryota</taxon>
        <taxon>Metazoa</taxon>
        <taxon>Ecdysozoa</taxon>
        <taxon>Arthropoda</taxon>
        <taxon>Hexapoda</taxon>
        <taxon>Insecta</taxon>
        <taxon>Pterygota</taxon>
        <taxon>Neoptera</taxon>
        <taxon>Paraneoptera</taxon>
        <taxon>Hemiptera</taxon>
        <taxon>Auchenorrhyncha</taxon>
        <taxon>Cercopoidea</taxon>
        <taxon>Clastopteridae</taxon>
        <taxon>Clastoptera</taxon>
    </lineage>
</organism>
<keyword evidence="2" id="KW-0547">Nucleotide-binding</keyword>
<dbReference type="EMBL" id="GEDC01017568">
    <property type="protein sequence ID" value="JAS19730.1"/>
    <property type="molecule type" value="Transcribed_RNA"/>
</dbReference>